<feature type="compositionally biased region" description="Basic and acidic residues" evidence="1">
    <location>
        <begin position="1"/>
        <end position="19"/>
    </location>
</feature>
<dbReference type="Pfam" id="PF23451">
    <property type="entry name" value="Zn_ribbon_PaaD"/>
    <property type="match status" value="1"/>
</dbReference>
<sequence length="417" mass="45081">MERPRADARGRHRDVEHRARPARPGPRGADARRPGGGRGTRRRLGSRVRRGPARLPARRARLRERDARRAAARRLCIDHAARIHAGDVLPAAVGASRRVERRRAGGDRGQGGQGSALSPAARRRLGGAARRRNARVGAPHAARARHLVAVRARAVRGRRRRRGRGGERPRPELGRSRDVVARRGRAGARRGRPLVAGAAGVPQHRQGRSPQRAHGLSACRDAAPAARVPRRRLVSVAAIRRREVGAPDVAARVERAWAVLADVLDPELPVVSIRDLGIVRDVHADGDRLVVVLTPTYSGCPATEWIERSVRDALDAEGLAPSGVEWQRAPAWTTDWISAEGRRLLREHGIAPPGPAAAPTGAPLRFVPAAARRAPAVQCPRCASLDTACLSTFGSTACKALYRCNACGEPFEFVKPI</sequence>
<feature type="region of interest" description="Disordered" evidence="1">
    <location>
        <begin position="1"/>
        <end position="65"/>
    </location>
</feature>
<feature type="domain" description="PaaD zinc beta ribbon" evidence="3">
    <location>
        <begin position="371"/>
        <end position="415"/>
    </location>
</feature>
<protein>
    <submittedName>
        <fullName evidence="4">Phenylacetate-CoA oxygenase subunit PaaJ</fullName>
    </submittedName>
</protein>
<dbReference type="InterPro" id="IPR052339">
    <property type="entry name" value="Fe-S_Maturation_MIP18"/>
</dbReference>
<evidence type="ECO:0000313" key="5">
    <source>
        <dbReference type="Proteomes" id="UP000529637"/>
    </source>
</evidence>
<keyword evidence="5" id="KW-1185">Reference proteome</keyword>
<feature type="compositionally biased region" description="Basic residues" evidence="1">
    <location>
        <begin position="121"/>
        <end position="134"/>
    </location>
</feature>
<dbReference type="SUPFAM" id="SSF117916">
    <property type="entry name" value="Fe-S cluster assembly (FSCA) domain-like"/>
    <property type="match status" value="1"/>
</dbReference>
<dbReference type="NCBIfam" id="TIGR02159">
    <property type="entry name" value="PA_CoA_Oxy4"/>
    <property type="match status" value="1"/>
</dbReference>
<dbReference type="Proteomes" id="UP000529637">
    <property type="component" value="Unassembled WGS sequence"/>
</dbReference>
<evidence type="ECO:0000313" key="4">
    <source>
        <dbReference type="EMBL" id="NUZ04966.1"/>
    </source>
</evidence>
<evidence type="ECO:0000259" key="3">
    <source>
        <dbReference type="Pfam" id="PF23451"/>
    </source>
</evidence>
<dbReference type="AlphaFoldDB" id="A0A7Y6NKP0"/>
<dbReference type="Gene3D" id="3.30.300.130">
    <property type="entry name" value="Fe-S cluster assembly (FSCA)"/>
    <property type="match status" value="1"/>
</dbReference>
<proteinExistence type="predicted"/>
<dbReference type="Pfam" id="PF01883">
    <property type="entry name" value="FeS_assembly_P"/>
    <property type="match status" value="1"/>
</dbReference>
<name>A0A7Y6NKP0_9BURK</name>
<gene>
    <name evidence="4" type="primary">paaJ</name>
    <name evidence="4" type="ORF">HQN59_04240</name>
</gene>
<dbReference type="InterPro" id="IPR011883">
    <property type="entry name" value="PaaD-like"/>
</dbReference>
<dbReference type="PANTHER" id="PTHR42831">
    <property type="entry name" value="FE-S PROTEIN MATURATION AUXILIARY FACTOR YITW"/>
    <property type="match status" value="1"/>
</dbReference>
<accession>A0A7Y6NKP0</accession>
<feature type="compositionally biased region" description="Basic residues" evidence="1">
    <location>
        <begin position="142"/>
        <end position="163"/>
    </location>
</feature>
<dbReference type="InterPro" id="IPR002744">
    <property type="entry name" value="MIP18-like"/>
</dbReference>
<evidence type="ECO:0000259" key="2">
    <source>
        <dbReference type="Pfam" id="PF01883"/>
    </source>
</evidence>
<comment type="caution">
    <text evidence="4">The sequence shown here is derived from an EMBL/GenBank/DDBJ whole genome shotgun (WGS) entry which is preliminary data.</text>
</comment>
<evidence type="ECO:0000256" key="1">
    <source>
        <dbReference type="SAM" id="MobiDB-lite"/>
    </source>
</evidence>
<dbReference type="EMBL" id="JABWMJ010000002">
    <property type="protein sequence ID" value="NUZ04966.1"/>
    <property type="molecule type" value="Genomic_DNA"/>
</dbReference>
<feature type="compositionally biased region" description="Basic and acidic residues" evidence="1">
    <location>
        <begin position="164"/>
        <end position="181"/>
    </location>
</feature>
<dbReference type="InterPro" id="IPR056572">
    <property type="entry name" value="Zn_ribbon_PaaD"/>
</dbReference>
<dbReference type="InterPro" id="IPR034904">
    <property type="entry name" value="FSCA_dom_sf"/>
</dbReference>
<reference evidence="4 5" key="1">
    <citation type="submission" date="2020-06" db="EMBL/GenBank/DDBJ databases">
        <title>Schlegella sp. ID0723 isolated from air conditioner.</title>
        <authorList>
            <person name="Kim D.Y."/>
            <person name="Kim D.-U."/>
        </authorList>
    </citation>
    <scope>NUCLEOTIDE SEQUENCE [LARGE SCALE GENOMIC DNA]</scope>
    <source>
        <strain evidence="4 5">ID0723</strain>
    </source>
</reference>
<feature type="domain" description="MIP18 family-like" evidence="2">
    <location>
        <begin position="256"/>
        <end position="315"/>
    </location>
</feature>
<feature type="compositionally biased region" description="Basic residues" evidence="1">
    <location>
        <begin position="39"/>
        <end position="62"/>
    </location>
</feature>
<organism evidence="4 5">
    <name type="scientific">Piscinibacter koreensis</name>
    <dbReference type="NCBI Taxonomy" id="2742824"/>
    <lineage>
        <taxon>Bacteria</taxon>
        <taxon>Pseudomonadati</taxon>
        <taxon>Pseudomonadota</taxon>
        <taxon>Betaproteobacteria</taxon>
        <taxon>Burkholderiales</taxon>
        <taxon>Sphaerotilaceae</taxon>
        <taxon>Piscinibacter</taxon>
    </lineage>
</organism>
<feature type="region of interest" description="Disordered" evidence="1">
    <location>
        <begin position="96"/>
        <end position="190"/>
    </location>
</feature>
<dbReference type="PANTHER" id="PTHR42831:SF3">
    <property type="entry name" value="1,2-PHENYLACETYL-COA EPOXIDASE, SUBUNIT D-RELATED"/>
    <property type="match status" value="1"/>
</dbReference>